<comment type="caution">
    <text evidence="6">The sequence shown here is derived from an EMBL/GenBank/DDBJ whole genome shotgun (WGS) entry which is preliminary data.</text>
</comment>
<dbReference type="AlphaFoldDB" id="A0A3E3I7N1"/>
<keyword evidence="7" id="KW-1185">Reference proteome</keyword>
<evidence type="ECO:0000256" key="1">
    <source>
        <dbReference type="ARBA" id="ARBA00001947"/>
    </source>
</evidence>
<name>A0A3E3I7N1_9FIRM</name>
<evidence type="ECO:0000256" key="2">
    <source>
        <dbReference type="ARBA" id="ARBA00022723"/>
    </source>
</evidence>
<dbReference type="PANTHER" id="PTHR35005:SF1">
    <property type="entry name" value="2-AMINO-5-FORMYLAMINO-6-RIBOSYLAMINOPYRIMIDIN-4(3H)-ONE 5'-MONOPHOSPHATE DEFORMYLASE"/>
    <property type="match status" value="1"/>
</dbReference>
<sequence length="277" mass="31350">MFQSILQETLAEENWQEVQKLGGRNIPALFPLGVIEEHGPHLPLGADIYWSCGMCRIVRDKLKSMGEKSVILPPYYWGVNHCTHNFPGTFSLRPQTMKQVLFEIFENVRDFSFHDVYCFNYHGDSYHVGAIADTIKEVNEKLGISARLVLNEMDLPLFGWQGNEDFLLIVNPEYPMEWFEEEDASERGLLDIHAGAFETAAMNYFCPELVDLKTAEKLPSTSLDQEGLQKWLQGGDVTRESVPLGYAGNPAGYKAVGSIFEKILDLQAENIAKQIIQ</sequence>
<dbReference type="EMBL" id="QVLV01000004">
    <property type="protein sequence ID" value="RGE62458.1"/>
    <property type="molecule type" value="Genomic_DNA"/>
</dbReference>
<dbReference type="SUPFAM" id="SSF102215">
    <property type="entry name" value="Creatininase"/>
    <property type="match status" value="1"/>
</dbReference>
<dbReference type="Proteomes" id="UP000260812">
    <property type="component" value="Unassembled WGS sequence"/>
</dbReference>
<evidence type="ECO:0000256" key="5">
    <source>
        <dbReference type="ARBA" id="ARBA00024029"/>
    </source>
</evidence>
<comment type="similarity">
    <text evidence="5">Belongs to the creatininase superfamily.</text>
</comment>
<evidence type="ECO:0000256" key="3">
    <source>
        <dbReference type="ARBA" id="ARBA00022801"/>
    </source>
</evidence>
<dbReference type="GO" id="GO:0016811">
    <property type="term" value="F:hydrolase activity, acting on carbon-nitrogen (but not peptide) bonds, in linear amides"/>
    <property type="evidence" value="ECO:0007669"/>
    <property type="project" value="TreeGrafter"/>
</dbReference>
<dbReference type="Pfam" id="PF02633">
    <property type="entry name" value="Creatininase"/>
    <property type="match status" value="1"/>
</dbReference>
<gene>
    <name evidence="6" type="ORF">DXC51_07600</name>
</gene>
<evidence type="ECO:0000313" key="7">
    <source>
        <dbReference type="Proteomes" id="UP000260812"/>
    </source>
</evidence>
<organism evidence="6 7">
    <name type="scientific">Eisenbergiella massiliensis</name>
    <dbReference type="NCBI Taxonomy" id="1720294"/>
    <lineage>
        <taxon>Bacteria</taxon>
        <taxon>Bacillati</taxon>
        <taxon>Bacillota</taxon>
        <taxon>Clostridia</taxon>
        <taxon>Lachnospirales</taxon>
        <taxon>Lachnospiraceae</taxon>
        <taxon>Eisenbergiella</taxon>
    </lineage>
</organism>
<dbReference type="Gene3D" id="3.40.50.10310">
    <property type="entry name" value="Creatininase"/>
    <property type="match status" value="1"/>
</dbReference>
<accession>A0A3E3I7N1</accession>
<proteinExistence type="inferred from homology"/>
<evidence type="ECO:0000313" key="6">
    <source>
        <dbReference type="EMBL" id="RGE62458.1"/>
    </source>
</evidence>
<dbReference type="PANTHER" id="PTHR35005">
    <property type="entry name" value="3-DEHYDRO-SCYLLO-INOSOSE HYDROLASE"/>
    <property type="match status" value="1"/>
</dbReference>
<comment type="cofactor">
    <cofactor evidence="1">
        <name>Zn(2+)</name>
        <dbReference type="ChEBI" id="CHEBI:29105"/>
    </cofactor>
</comment>
<evidence type="ECO:0000256" key="4">
    <source>
        <dbReference type="ARBA" id="ARBA00022833"/>
    </source>
</evidence>
<dbReference type="GeneID" id="97986744"/>
<reference evidence="6" key="1">
    <citation type="submission" date="2018-08" db="EMBL/GenBank/DDBJ databases">
        <title>A genome reference for cultivated species of the human gut microbiota.</title>
        <authorList>
            <person name="Zou Y."/>
            <person name="Xue W."/>
            <person name="Luo G."/>
        </authorList>
    </citation>
    <scope>NUCLEOTIDE SEQUENCE [LARGE SCALE GENOMIC DNA]</scope>
    <source>
        <strain evidence="6">TF05-5AC</strain>
    </source>
</reference>
<protein>
    <submittedName>
        <fullName evidence="6">Creatininase family protein</fullName>
    </submittedName>
</protein>
<dbReference type="GO" id="GO:0046872">
    <property type="term" value="F:metal ion binding"/>
    <property type="evidence" value="ECO:0007669"/>
    <property type="project" value="UniProtKB-KW"/>
</dbReference>
<dbReference type="RefSeq" id="WP_117544223.1">
    <property type="nucleotide sequence ID" value="NZ_QVLV01000004.1"/>
</dbReference>
<keyword evidence="4" id="KW-0862">Zinc</keyword>
<keyword evidence="2" id="KW-0479">Metal-binding</keyword>
<dbReference type="InterPro" id="IPR024087">
    <property type="entry name" value="Creatininase-like_sf"/>
</dbReference>
<dbReference type="InterPro" id="IPR003785">
    <property type="entry name" value="Creatininase/forma_Hydrolase"/>
</dbReference>
<keyword evidence="3" id="KW-0378">Hydrolase</keyword>
<dbReference type="GO" id="GO:0009231">
    <property type="term" value="P:riboflavin biosynthetic process"/>
    <property type="evidence" value="ECO:0007669"/>
    <property type="project" value="TreeGrafter"/>
</dbReference>